<dbReference type="GO" id="GO:0009236">
    <property type="term" value="P:cobalamin biosynthetic process"/>
    <property type="evidence" value="ECO:0007669"/>
    <property type="project" value="UniProtKB-UniRule"/>
</dbReference>
<dbReference type="PROSITE" id="PS51274">
    <property type="entry name" value="GATASE_COBBQ"/>
    <property type="match status" value="1"/>
</dbReference>
<dbReference type="InterPro" id="IPR004459">
    <property type="entry name" value="CobQ_synth"/>
</dbReference>
<organism evidence="9 10">
    <name type="scientific">Bacteroides eggerthii</name>
    <dbReference type="NCBI Taxonomy" id="28111"/>
    <lineage>
        <taxon>Bacteria</taxon>
        <taxon>Pseudomonadati</taxon>
        <taxon>Bacteroidota</taxon>
        <taxon>Bacteroidia</taxon>
        <taxon>Bacteroidales</taxon>
        <taxon>Bacteroidaceae</taxon>
        <taxon>Bacteroides</taxon>
    </lineage>
</organism>
<comment type="function">
    <text evidence="4">Catalyzes amidations at positions B, D, E, and G on adenosylcobyrinic A,C-diamide. NH(2) groups are provided by glutamine, and one molecule of ATP is hydrogenolyzed for each amidation.</text>
</comment>
<name>A0A7X9XHT2_9BACE</name>
<feature type="domain" description="AMP-binding enzyme C-terminal" evidence="8">
    <location>
        <begin position="291"/>
        <end position="347"/>
    </location>
</feature>
<proteinExistence type="inferred from homology"/>
<dbReference type="Pfam" id="PF07685">
    <property type="entry name" value="GATase_3"/>
    <property type="match status" value="1"/>
</dbReference>
<dbReference type="GO" id="GO:0003824">
    <property type="term" value="F:catalytic activity"/>
    <property type="evidence" value="ECO:0007669"/>
    <property type="project" value="InterPro"/>
</dbReference>
<evidence type="ECO:0000313" key="10">
    <source>
        <dbReference type="Proteomes" id="UP000520291"/>
    </source>
</evidence>
<dbReference type="PROSITE" id="PS51273">
    <property type="entry name" value="GATASE_TYPE_1"/>
    <property type="match status" value="1"/>
</dbReference>
<dbReference type="PANTHER" id="PTHR21343:SF1">
    <property type="entry name" value="COBYRIC ACID SYNTHASE"/>
    <property type="match status" value="1"/>
</dbReference>
<evidence type="ECO:0000313" key="9">
    <source>
        <dbReference type="EMBL" id="NME85744.1"/>
    </source>
</evidence>
<dbReference type="SUPFAM" id="SSF52317">
    <property type="entry name" value="Class I glutamine amidotransferase-like"/>
    <property type="match status" value="1"/>
</dbReference>
<dbReference type="EMBL" id="JABAGL010000008">
    <property type="protein sequence ID" value="NME85744.1"/>
    <property type="molecule type" value="Genomic_DNA"/>
</dbReference>
<dbReference type="SUPFAM" id="SSF52540">
    <property type="entry name" value="P-loop containing nucleoside triphosphate hydrolases"/>
    <property type="match status" value="1"/>
</dbReference>
<dbReference type="HAMAP" id="MF_00028">
    <property type="entry name" value="CobQ"/>
    <property type="match status" value="1"/>
</dbReference>
<protein>
    <recommendedName>
        <fullName evidence="4">Cobyric acid synthase</fullName>
    </recommendedName>
</protein>
<reference evidence="9 10" key="1">
    <citation type="submission" date="2020-04" db="EMBL/GenBank/DDBJ databases">
        <authorList>
            <person name="Hitch T.C.A."/>
            <person name="Wylensek D."/>
            <person name="Clavel T."/>
        </authorList>
    </citation>
    <scope>NUCLEOTIDE SEQUENCE [LARGE SCALE GENOMIC DNA]</scope>
    <source>
        <strain evidence="9 10">WCA3-601-WT-5E</strain>
    </source>
</reference>
<dbReference type="Gene3D" id="3.40.50.300">
    <property type="entry name" value="P-loop containing nucleotide triphosphate hydrolases"/>
    <property type="match status" value="1"/>
</dbReference>
<feature type="domain" description="CobQ/CobB/MinD/ParA nucleotide binding" evidence="6">
    <location>
        <begin position="366"/>
        <end position="594"/>
    </location>
</feature>
<dbReference type="Proteomes" id="UP000520291">
    <property type="component" value="Unassembled WGS sequence"/>
</dbReference>
<evidence type="ECO:0000256" key="2">
    <source>
        <dbReference type="ARBA" id="ARBA00022573"/>
    </source>
</evidence>
<gene>
    <name evidence="4" type="primary">cobQ</name>
    <name evidence="9" type="ORF">HF841_06855</name>
</gene>
<dbReference type="Gene3D" id="3.40.50.880">
    <property type="match status" value="1"/>
</dbReference>
<feature type="active site" description="Nucleophile" evidence="4">
    <location>
        <position position="695"/>
    </location>
</feature>
<dbReference type="Gene3D" id="3.30.300.30">
    <property type="match status" value="1"/>
</dbReference>
<dbReference type="AlphaFoldDB" id="A0A7X9XHT2"/>
<dbReference type="SUPFAM" id="SSF56801">
    <property type="entry name" value="Acetyl-CoA synthetase-like"/>
    <property type="match status" value="1"/>
</dbReference>
<dbReference type="Pfam" id="PF13193">
    <property type="entry name" value="AMP-binding_C"/>
    <property type="match status" value="1"/>
</dbReference>
<sequence length="865" mass="95415">MIFDRQQQRLLLEGKEYAPEDISRLVAEGAGNCPPALWDLYLFLNEWFDASPVITVHTSGSTGVPKGLVVRKDRMMQSARLTCEFLNLQAGDTALLCMNLRYIGAMMMVVRSLVAGLNLVVRPASGHPLSDVEVPLKFAAMVPLQVYNTLRVFAERKRLEHTDILIIGGGAVDDSLEAELKTIPIAAYSTYGMTETLSHIALRRLNGEAASKCYYPFPSVELSLSAENTLIVKAPLICDDVLQTNDIACLCSDGGFTIAGRKDNVINSGGIKIQAEEMENRLQPFIPVPFAVTAVPDPRLGQALTLLIAGKPDIKELENKLQAVLETYYRPKHIFITELIPQTENGKIDRTGCRILAQQMNRLHPLMFAGTGSDVGKSIISAAFCRIFKQDGYRPAPFKAQNMALNSYATPEGLEIGRAQAVQAEAAGVPCHTDMNPLLLKPQSDCTSQVVLNGRPIGNRSAYGYFHKEGREELRREVCAAYDRLSKKYNPVVLEGAGSISEINLREVDLVNLPMAMYAGADVILVADIDRGGVFASVYGSVMLLTPEERKHVKGILINKFRGDIRLFESGVKMLEELCGIPVVGVVPYYKDIYIEEEDSLALATKSLQAEQGKVNIAVVLLRHLSNFTDFNALERDPRVHLFYTNNTEELAKADIIILPGSKSTLADLYELRRNGVAQAVVRAHREGAAVLGICGGYQLMGQEVFDPDHVEGDIERLPGLGLLPVSTRMTGEKVTRQVKFQLFENGERATEDGTLKLSMSGYEIHMGSTVPIEGTSASPLNMLEDGLCDGYIVDSTCMGTYIHGILDNPEFIDFLLKPFAGKLSETAEAFNYQQFKEEQYDKLAEHVRQHVDMPLIYKILTDNI</sequence>
<dbReference type="Pfam" id="PF01656">
    <property type="entry name" value="CbiA"/>
    <property type="match status" value="1"/>
</dbReference>
<dbReference type="NCBIfam" id="TIGR00313">
    <property type="entry name" value="cobQ"/>
    <property type="match status" value="1"/>
</dbReference>
<keyword evidence="3 4" id="KW-0315">Glutamine amidotransferase</keyword>
<dbReference type="NCBIfam" id="NF001989">
    <property type="entry name" value="PRK00784.1"/>
    <property type="match status" value="1"/>
</dbReference>
<evidence type="ECO:0000259" key="5">
    <source>
        <dbReference type="Pfam" id="PF00501"/>
    </source>
</evidence>
<feature type="domain" description="AMP-dependent synthetase/ligase" evidence="5">
    <location>
        <begin position="51"/>
        <end position="225"/>
    </location>
</feature>
<dbReference type="Gene3D" id="3.40.50.12780">
    <property type="entry name" value="N-terminal domain of ligase-like"/>
    <property type="match status" value="1"/>
</dbReference>
<keyword evidence="2 4" id="KW-0169">Cobalamin biosynthesis</keyword>
<evidence type="ECO:0000259" key="6">
    <source>
        <dbReference type="Pfam" id="PF01656"/>
    </source>
</evidence>
<dbReference type="GO" id="GO:0015420">
    <property type="term" value="F:ABC-type vitamin B12 transporter activity"/>
    <property type="evidence" value="ECO:0007669"/>
    <property type="project" value="UniProtKB-UniRule"/>
</dbReference>
<dbReference type="InterPro" id="IPR029062">
    <property type="entry name" value="Class_I_gatase-like"/>
</dbReference>
<dbReference type="InterPro" id="IPR042099">
    <property type="entry name" value="ANL_N_sf"/>
</dbReference>
<dbReference type="InterPro" id="IPR002586">
    <property type="entry name" value="CobQ/CobB/MinD/ParA_Nub-bd_dom"/>
</dbReference>
<evidence type="ECO:0000259" key="8">
    <source>
        <dbReference type="Pfam" id="PF13193"/>
    </source>
</evidence>
<dbReference type="InterPro" id="IPR025110">
    <property type="entry name" value="AMP-bd_C"/>
</dbReference>
<accession>A0A7X9XHT2</accession>
<dbReference type="InterPro" id="IPR033949">
    <property type="entry name" value="CobQ_GATase1"/>
</dbReference>
<dbReference type="CDD" id="cd01750">
    <property type="entry name" value="GATase1_CobQ"/>
    <property type="match status" value="1"/>
</dbReference>
<comment type="similarity">
    <text evidence="4">Belongs to the CobB/CobQ family. CobQ subfamily.</text>
</comment>
<dbReference type="InterPro" id="IPR011698">
    <property type="entry name" value="GATase_3"/>
</dbReference>
<dbReference type="UniPathway" id="UPA00148"/>
<evidence type="ECO:0000256" key="4">
    <source>
        <dbReference type="HAMAP-Rule" id="MF_00028"/>
    </source>
</evidence>
<dbReference type="InterPro" id="IPR000873">
    <property type="entry name" value="AMP-dep_synth/lig_dom"/>
</dbReference>
<feature type="domain" description="CobB/CobQ-like glutamine amidotransferase" evidence="7">
    <location>
        <begin position="616"/>
        <end position="811"/>
    </location>
</feature>
<evidence type="ECO:0000256" key="1">
    <source>
        <dbReference type="ARBA" id="ARBA00004953"/>
    </source>
</evidence>
<dbReference type="PANTHER" id="PTHR21343">
    <property type="entry name" value="DETHIOBIOTIN SYNTHETASE"/>
    <property type="match status" value="1"/>
</dbReference>
<comment type="pathway">
    <text evidence="1 4">Cofactor biosynthesis; adenosylcobalamin biosynthesis.</text>
</comment>
<dbReference type="CDD" id="cd05389">
    <property type="entry name" value="CobQ_N"/>
    <property type="match status" value="1"/>
</dbReference>
<dbReference type="RefSeq" id="WP_168947458.1">
    <property type="nucleotide sequence ID" value="NZ_JABAGL010000008.1"/>
</dbReference>
<dbReference type="Pfam" id="PF00501">
    <property type="entry name" value="AMP-binding"/>
    <property type="match status" value="1"/>
</dbReference>
<evidence type="ECO:0000256" key="3">
    <source>
        <dbReference type="ARBA" id="ARBA00022962"/>
    </source>
</evidence>
<feature type="active site" evidence="4">
    <location>
        <position position="804"/>
    </location>
</feature>
<evidence type="ECO:0000259" key="7">
    <source>
        <dbReference type="Pfam" id="PF07685"/>
    </source>
</evidence>
<dbReference type="InterPro" id="IPR047045">
    <property type="entry name" value="CobQ_N"/>
</dbReference>
<comment type="caution">
    <text evidence="9">The sequence shown here is derived from an EMBL/GenBank/DDBJ whole genome shotgun (WGS) entry which is preliminary data.</text>
</comment>
<dbReference type="InterPro" id="IPR027417">
    <property type="entry name" value="P-loop_NTPase"/>
</dbReference>
<dbReference type="InterPro" id="IPR045851">
    <property type="entry name" value="AMP-bd_C_sf"/>
</dbReference>